<dbReference type="PANTHER" id="PTHR32054:SF4">
    <property type="entry name" value="OS07G0677900 PROTEIN"/>
    <property type="match status" value="1"/>
</dbReference>
<dbReference type="InterPro" id="IPR008545">
    <property type="entry name" value="Web"/>
</dbReference>
<evidence type="ECO:0000256" key="1">
    <source>
        <dbReference type="ARBA" id="ARBA00005485"/>
    </source>
</evidence>
<proteinExistence type="inferred from homology"/>
<evidence type="ECO:0000256" key="3">
    <source>
        <dbReference type="SAM" id="Coils"/>
    </source>
</evidence>
<feature type="coiled-coil region" evidence="3">
    <location>
        <begin position="369"/>
        <end position="417"/>
    </location>
</feature>
<accession>A0A8K0NG29</accession>
<dbReference type="Proteomes" id="UP000797356">
    <property type="component" value="Chromosome 16"/>
</dbReference>
<reference evidence="6" key="2">
    <citation type="submission" date="2019-07" db="EMBL/GenBank/DDBJ databases">
        <authorList>
            <person name="Yang Y."/>
            <person name="Bocs S."/>
            <person name="Baudouin L."/>
        </authorList>
    </citation>
    <scope>NUCLEOTIDE SEQUENCE</scope>
    <source>
        <tissue evidence="6">Spear leaf of Hainan Tall coconut</tissue>
    </source>
</reference>
<dbReference type="GO" id="GO:0005829">
    <property type="term" value="C:cytosol"/>
    <property type="evidence" value="ECO:0007669"/>
    <property type="project" value="TreeGrafter"/>
</dbReference>
<feature type="region of interest" description="Disordered" evidence="4">
    <location>
        <begin position="1"/>
        <end position="24"/>
    </location>
</feature>
<name>A0A8K0NG29_COCNU</name>
<evidence type="ECO:0000313" key="6">
    <source>
        <dbReference type="EMBL" id="KAG1371494.1"/>
    </source>
</evidence>
<dbReference type="OrthoDB" id="649232at2759"/>
<sequence>MEVVMDSASSSAEAAGPPETLVLDKGPEAAGRAEIDTSAPFESVKEAVDRFGGSAIWKSQLKQLFSPEKHDCCEDFDVVKVKEQTAQLEKDLILKERETLDVLKELEMTKKVVEGLKLRLQKETIEDANALAVNLDGTNMHSVTETEEQGPTNLENHVEMDDPSIEANQSPGLILMELNLAKVNLSRRTSDLAEHQASIELLNGKIEEEKALLEKTQGSLTANTAKISSLEEHLNQTTLKLQMTKDLESKENEDPSDISRKIKQMNSEIEQFRKMAEDNKSEVSKLTKEIEQTKASIKTAEIRWLAAKKMEEAAKAAEAVALAEIKALRSSDNSTADLQNSSAVTLSVEEYVMLTHKAQEADEISRKKIESAMLQIDEANQSKSALLKKVEEATAEAKTAKKALERALKRVEAANRGKLSVEEGLRRWRSEHGQKRRSIHNSTKFKNSAHHRRDSHMLDLNGLDLVTDGSKNALRPPLSIGQILSMKLMGPEDYDPVIWERTNEKPKVSLGQMLSKTQGVLSPKMAEDGSAQKQFSTKRKKFGLVGFSLLLAKQNKKNKKKRHCIMGLKMRFILLLMLASSSARANARDLLTLDIMVDYYAPLFFMEIAPIHPEQFCEKVNLCEKTVLTPLPKRDDACTICHHAVLEILTKLKDPDTQFEILEMLLKVCNKVENFVQQLLQPVNNFVYWTQLQMATILSPCPLEFEFDHPVFEVVPSI</sequence>
<dbReference type="SUPFAM" id="SSF47862">
    <property type="entry name" value="Saposin"/>
    <property type="match status" value="1"/>
</dbReference>
<evidence type="ECO:0000313" key="7">
    <source>
        <dbReference type="Proteomes" id="UP000797356"/>
    </source>
</evidence>
<feature type="region of interest" description="Disordered" evidence="4">
    <location>
        <begin position="432"/>
        <end position="453"/>
    </location>
</feature>
<dbReference type="GO" id="GO:0009903">
    <property type="term" value="P:chloroplast avoidance movement"/>
    <property type="evidence" value="ECO:0007669"/>
    <property type="project" value="TreeGrafter"/>
</dbReference>
<dbReference type="InterPro" id="IPR007856">
    <property type="entry name" value="SapB_1"/>
</dbReference>
<dbReference type="GO" id="GO:0009904">
    <property type="term" value="P:chloroplast accumulation movement"/>
    <property type="evidence" value="ECO:0007669"/>
    <property type="project" value="TreeGrafter"/>
</dbReference>
<dbReference type="PANTHER" id="PTHR32054">
    <property type="entry name" value="HEAVY CHAIN, PUTATIVE, EXPRESSED-RELATED-RELATED"/>
    <property type="match status" value="1"/>
</dbReference>
<keyword evidence="2 3" id="KW-0175">Coiled coil</keyword>
<keyword evidence="7" id="KW-1185">Reference proteome</keyword>
<dbReference type="EMBL" id="CM017887">
    <property type="protein sequence ID" value="KAG1371494.1"/>
    <property type="molecule type" value="Genomic_DNA"/>
</dbReference>
<feature type="domain" description="Saposin-like type B region 1" evidence="5">
    <location>
        <begin position="637"/>
        <end position="672"/>
    </location>
</feature>
<dbReference type="Pfam" id="PF05701">
    <property type="entry name" value="WEMBL"/>
    <property type="match status" value="2"/>
</dbReference>
<dbReference type="Gene3D" id="1.10.225.10">
    <property type="entry name" value="Saposin-like"/>
    <property type="match status" value="1"/>
</dbReference>
<dbReference type="Pfam" id="PF05184">
    <property type="entry name" value="SapB_1"/>
    <property type="match status" value="1"/>
</dbReference>
<dbReference type="InterPro" id="IPR011001">
    <property type="entry name" value="Saposin-like"/>
</dbReference>
<gene>
    <name evidence="6" type="ORF">COCNU_16G005880</name>
</gene>
<dbReference type="GO" id="GO:0006629">
    <property type="term" value="P:lipid metabolic process"/>
    <property type="evidence" value="ECO:0007669"/>
    <property type="project" value="InterPro"/>
</dbReference>
<comment type="caution">
    <text evidence="6">The sequence shown here is derived from an EMBL/GenBank/DDBJ whole genome shotgun (WGS) entry which is preliminary data.</text>
</comment>
<evidence type="ECO:0000256" key="2">
    <source>
        <dbReference type="ARBA" id="ARBA00023054"/>
    </source>
</evidence>
<evidence type="ECO:0000259" key="5">
    <source>
        <dbReference type="Pfam" id="PF05184"/>
    </source>
</evidence>
<comment type="similarity">
    <text evidence="1">Belongs to the WEB family.</text>
</comment>
<evidence type="ECO:0000256" key="4">
    <source>
        <dbReference type="SAM" id="MobiDB-lite"/>
    </source>
</evidence>
<feature type="coiled-coil region" evidence="3">
    <location>
        <begin position="262"/>
        <end position="303"/>
    </location>
</feature>
<protein>
    <submittedName>
        <fullName evidence="6">Putative WEB family protein</fullName>
    </submittedName>
</protein>
<dbReference type="AlphaFoldDB" id="A0A8K0NG29"/>
<feature type="coiled-coil region" evidence="3">
    <location>
        <begin position="78"/>
        <end position="123"/>
    </location>
</feature>
<organism evidence="6 7">
    <name type="scientific">Cocos nucifera</name>
    <name type="common">Coconut palm</name>
    <dbReference type="NCBI Taxonomy" id="13894"/>
    <lineage>
        <taxon>Eukaryota</taxon>
        <taxon>Viridiplantae</taxon>
        <taxon>Streptophyta</taxon>
        <taxon>Embryophyta</taxon>
        <taxon>Tracheophyta</taxon>
        <taxon>Spermatophyta</taxon>
        <taxon>Magnoliopsida</taxon>
        <taxon>Liliopsida</taxon>
        <taxon>Arecaceae</taxon>
        <taxon>Arecoideae</taxon>
        <taxon>Cocoseae</taxon>
        <taxon>Attaleinae</taxon>
        <taxon>Cocos</taxon>
    </lineage>
</organism>
<reference evidence="6" key="1">
    <citation type="journal article" date="2017" name="Gigascience">
        <title>The genome draft of coconut (Cocos nucifera).</title>
        <authorList>
            <person name="Xiao Y."/>
            <person name="Xu P."/>
            <person name="Fan H."/>
            <person name="Baudouin L."/>
            <person name="Xia W."/>
            <person name="Bocs S."/>
            <person name="Xu J."/>
            <person name="Li Q."/>
            <person name="Guo A."/>
            <person name="Zhou L."/>
            <person name="Li J."/>
            <person name="Wu Y."/>
            <person name="Ma Z."/>
            <person name="Armero A."/>
            <person name="Issali A.E."/>
            <person name="Liu N."/>
            <person name="Peng M."/>
            <person name="Yang Y."/>
        </authorList>
    </citation>
    <scope>NUCLEOTIDE SEQUENCE</scope>
    <source>
        <tissue evidence="6">Spear leaf of Hainan Tall coconut</tissue>
    </source>
</reference>